<dbReference type="Proteomes" id="UP000521676">
    <property type="component" value="Unassembled WGS sequence"/>
</dbReference>
<feature type="transmembrane region" description="Helical" evidence="3">
    <location>
        <begin position="148"/>
        <end position="169"/>
    </location>
</feature>
<accession>A0A8T7LYK5</accession>
<keyword evidence="3" id="KW-0812">Transmembrane</keyword>
<organism evidence="4 6">
    <name type="scientific">Candidatus Chlorohelix allophototropha</name>
    <dbReference type="NCBI Taxonomy" id="3003348"/>
    <lineage>
        <taxon>Bacteria</taxon>
        <taxon>Bacillati</taxon>
        <taxon>Chloroflexota</taxon>
        <taxon>Chloroflexia</taxon>
        <taxon>Candidatus Chloroheliales</taxon>
        <taxon>Candidatus Chloroheliaceae</taxon>
        <taxon>Candidatus Chlorohelix</taxon>
    </lineage>
</organism>
<protein>
    <recommendedName>
        <fullName evidence="8">DUF4352 domain-containing protein</fullName>
    </recommendedName>
</protein>
<sequence>MNDYKEWLESGRKSLESGRIGEARRLFTGAVQANPSGEEGWVYLAATLPPRQAYQALQRVLEINPTNPQALRGIETLKIQLESKPADPVDSLFNELEEGDSKSKKRAIRLASDTDLSFGVQESEDMRKLLTQPYLDEKLQPRKRRPSATVLAGVLLLVLVAVMAIIYMANSGKSGVVGAVRTDTTTNSETTTTIRTTALAVAETTDTRVVTTIPPTPAPTVSPFLNLKLVQNERAQLNGVNLTFSSYDNRSTNFSLEGAGTPSPGKHFEGVWLLLENTYNQPLATNLELYQGIDSRNRFLTPVQNGRVPALDLKRLLPGESRFCWLTFEMEDGTSLRRVVYTPQGSPDEGNSVEVSLFLPAATPAPSIKPTNTALPKPTATSSPVATNTPQPPTFTPVLAATETVVIALSTPTPAATATLPASPTATTLPATPTPIALPSPTPLTGVAFNQRYLLGNFALTVTQYQAAISAKPSIIPTGYHYESVKITLENTGSGDVSDFVKSYPFYLRDSSGRVYTSGPYTLEAKDRFDPFQFETATKGAGKDKVSGVLYYLVSDSAKSLPRALIFYASNDKPELVAEFALK</sequence>
<reference evidence="5" key="2">
    <citation type="journal article" date="2024" name="Nature">
        <title>Anoxygenic phototroph of the Chloroflexota uses a type I reaction centre.</title>
        <authorList>
            <person name="Tsuji J.M."/>
            <person name="Shaw N.A."/>
            <person name="Nagashima S."/>
            <person name="Venkiteswaran J.J."/>
            <person name="Schiff S.L."/>
            <person name="Watanabe T."/>
            <person name="Fukui M."/>
            <person name="Hanada S."/>
            <person name="Tank M."/>
            <person name="Neufeld J.D."/>
        </authorList>
    </citation>
    <scope>NUCLEOTIDE SEQUENCE</scope>
    <source>
        <strain evidence="5">L227-S17</strain>
    </source>
</reference>
<keyword evidence="7" id="KW-1185">Reference proteome</keyword>
<evidence type="ECO:0000256" key="3">
    <source>
        <dbReference type="SAM" id="Phobius"/>
    </source>
</evidence>
<proteinExistence type="predicted"/>
<keyword evidence="1" id="KW-0732">Signal</keyword>
<gene>
    <name evidence="4" type="ORF">HXX08_09465</name>
    <name evidence="5" type="ORF">OZ401_001237</name>
</gene>
<evidence type="ECO:0000256" key="2">
    <source>
        <dbReference type="SAM" id="MobiDB-lite"/>
    </source>
</evidence>
<keyword evidence="3" id="KW-0472">Membrane</keyword>
<dbReference type="InterPro" id="IPR011990">
    <property type="entry name" value="TPR-like_helical_dom_sf"/>
</dbReference>
<evidence type="ECO:0000313" key="5">
    <source>
        <dbReference type="EMBL" id="WJW65472.1"/>
    </source>
</evidence>
<dbReference type="EMBL" id="CP128399">
    <property type="protein sequence ID" value="WJW65472.1"/>
    <property type="molecule type" value="Genomic_DNA"/>
</dbReference>
<dbReference type="AlphaFoldDB" id="A0A8T7LYK5"/>
<dbReference type="Proteomes" id="UP001431572">
    <property type="component" value="Chromosome 1"/>
</dbReference>
<evidence type="ECO:0000313" key="7">
    <source>
        <dbReference type="Proteomes" id="UP001431572"/>
    </source>
</evidence>
<evidence type="ECO:0000313" key="6">
    <source>
        <dbReference type="Proteomes" id="UP000521676"/>
    </source>
</evidence>
<evidence type="ECO:0008006" key="8">
    <source>
        <dbReference type="Google" id="ProtNLM"/>
    </source>
</evidence>
<dbReference type="RefSeq" id="WP_341467356.1">
    <property type="nucleotide sequence ID" value="NZ_CP128399.1"/>
</dbReference>
<dbReference type="InterPro" id="IPR029050">
    <property type="entry name" value="Immunoprotect_excell_Ig-like"/>
</dbReference>
<evidence type="ECO:0000313" key="4">
    <source>
        <dbReference type="EMBL" id="NWJ46093.1"/>
    </source>
</evidence>
<dbReference type="Gene3D" id="1.25.40.10">
    <property type="entry name" value="Tetratricopeptide repeat domain"/>
    <property type="match status" value="1"/>
</dbReference>
<dbReference type="EMBL" id="JACATZ010000001">
    <property type="protein sequence ID" value="NWJ46093.1"/>
    <property type="molecule type" value="Genomic_DNA"/>
</dbReference>
<feature type="compositionally biased region" description="Polar residues" evidence="2">
    <location>
        <begin position="369"/>
        <end position="389"/>
    </location>
</feature>
<reference evidence="4 6" key="1">
    <citation type="submission" date="2020-06" db="EMBL/GenBank/DDBJ databases">
        <title>Anoxygenic phototrophic Chloroflexota member uses a Type I reaction center.</title>
        <authorList>
            <person name="Tsuji J.M."/>
            <person name="Shaw N.A."/>
            <person name="Nagashima S."/>
            <person name="Venkiteswaran J."/>
            <person name="Schiff S.L."/>
            <person name="Hanada S."/>
            <person name="Tank M."/>
            <person name="Neufeld J.D."/>
        </authorList>
    </citation>
    <scope>NUCLEOTIDE SEQUENCE [LARGE SCALE GENOMIC DNA]</scope>
    <source>
        <strain evidence="4">L227-S17</strain>
    </source>
</reference>
<evidence type="ECO:0000256" key="1">
    <source>
        <dbReference type="ARBA" id="ARBA00022729"/>
    </source>
</evidence>
<dbReference type="Gene3D" id="2.60.40.1240">
    <property type="match status" value="1"/>
</dbReference>
<keyword evidence="3" id="KW-1133">Transmembrane helix</keyword>
<name>A0A8T7LYK5_9CHLR</name>
<dbReference type="SUPFAM" id="SSF48452">
    <property type="entry name" value="TPR-like"/>
    <property type="match status" value="1"/>
</dbReference>
<feature type="region of interest" description="Disordered" evidence="2">
    <location>
        <begin position="367"/>
        <end position="393"/>
    </location>
</feature>